<organism evidence="2 3">
    <name type="scientific">Candidula unifasciata</name>
    <dbReference type="NCBI Taxonomy" id="100452"/>
    <lineage>
        <taxon>Eukaryota</taxon>
        <taxon>Metazoa</taxon>
        <taxon>Spiralia</taxon>
        <taxon>Lophotrochozoa</taxon>
        <taxon>Mollusca</taxon>
        <taxon>Gastropoda</taxon>
        <taxon>Heterobranchia</taxon>
        <taxon>Euthyneura</taxon>
        <taxon>Panpulmonata</taxon>
        <taxon>Eupulmonata</taxon>
        <taxon>Stylommatophora</taxon>
        <taxon>Helicina</taxon>
        <taxon>Helicoidea</taxon>
        <taxon>Geomitridae</taxon>
        <taxon>Candidula</taxon>
    </lineage>
</organism>
<proteinExistence type="predicted"/>
<dbReference type="AlphaFoldDB" id="A0A8S3Z6A6"/>
<dbReference type="EMBL" id="CAJHNH020001855">
    <property type="protein sequence ID" value="CAG5124709.1"/>
    <property type="molecule type" value="Genomic_DNA"/>
</dbReference>
<reference evidence="2" key="1">
    <citation type="submission" date="2021-04" db="EMBL/GenBank/DDBJ databases">
        <authorList>
            <consortium name="Molecular Ecology Group"/>
        </authorList>
    </citation>
    <scope>NUCLEOTIDE SEQUENCE</scope>
</reference>
<dbReference type="PANTHER" id="PTHR16212">
    <property type="entry name" value="FOCADHESIN FAMILY MEMBER"/>
    <property type="match status" value="1"/>
</dbReference>
<dbReference type="Pfam" id="PF12530">
    <property type="entry name" value="DUF3730"/>
    <property type="match status" value="1"/>
</dbReference>
<sequence>YCVSPVLKTIQLLGKSPDLKAVSIRLLVLLWQRQDRCFPQLLQAVSEPHQPSLHVKDPSDTDKVLLAKASAILEICKHKPELHGAELLAPLSEILQLAGSERDTAAS</sequence>
<feature type="non-terminal residue" evidence="2">
    <location>
        <position position="1"/>
    </location>
</feature>
<accession>A0A8S3Z6A6</accession>
<feature type="domain" description="DUF3730" evidence="1">
    <location>
        <begin position="2"/>
        <end position="102"/>
    </location>
</feature>
<dbReference type="OrthoDB" id="6125419at2759"/>
<feature type="non-terminal residue" evidence="2">
    <location>
        <position position="107"/>
    </location>
</feature>
<gene>
    <name evidence="2" type="ORF">CUNI_LOCUS10267</name>
</gene>
<dbReference type="InterPro" id="IPR045163">
    <property type="entry name" value="Focadhesin/RST1"/>
</dbReference>
<name>A0A8S3Z6A6_9EUPU</name>
<evidence type="ECO:0000313" key="3">
    <source>
        <dbReference type="Proteomes" id="UP000678393"/>
    </source>
</evidence>
<dbReference type="Proteomes" id="UP000678393">
    <property type="component" value="Unassembled WGS sequence"/>
</dbReference>
<comment type="caution">
    <text evidence="2">The sequence shown here is derived from an EMBL/GenBank/DDBJ whole genome shotgun (WGS) entry which is preliminary data.</text>
</comment>
<evidence type="ECO:0000259" key="1">
    <source>
        <dbReference type="Pfam" id="PF12530"/>
    </source>
</evidence>
<protein>
    <recommendedName>
        <fullName evidence="1">DUF3730 domain-containing protein</fullName>
    </recommendedName>
</protein>
<dbReference type="InterPro" id="IPR022542">
    <property type="entry name" value="FOCAD/RST1_DUF3730"/>
</dbReference>
<dbReference type="GO" id="GO:0060147">
    <property type="term" value="P:regulation of post-transcriptional gene silencing"/>
    <property type="evidence" value="ECO:0007669"/>
    <property type="project" value="InterPro"/>
</dbReference>
<dbReference type="PANTHER" id="PTHR16212:SF4">
    <property type="entry name" value="FOCADHESIN"/>
    <property type="match status" value="1"/>
</dbReference>
<keyword evidence="3" id="KW-1185">Reference proteome</keyword>
<evidence type="ECO:0000313" key="2">
    <source>
        <dbReference type="EMBL" id="CAG5124709.1"/>
    </source>
</evidence>